<dbReference type="GO" id="GO:0005654">
    <property type="term" value="C:nucleoplasm"/>
    <property type="evidence" value="ECO:0007669"/>
    <property type="project" value="TreeGrafter"/>
</dbReference>
<dbReference type="OrthoDB" id="5587616at2759"/>
<comment type="caution">
    <text evidence="9">The sequence shown here is derived from an EMBL/GenBank/DDBJ whole genome shotgun (WGS) entry which is preliminary data.</text>
</comment>
<accession>A0A9N9AV86</accession>
<gene>
    <name evidence="9" type="ORF">POCULU_LOCUS4554</name>
</gene>
<dbReference type="InterPro" id="IPR011990">
    <property type="entry name" value="TPR-like_helical_dom_sf"/>
</dbReference>
<dbReference type="Proteomes" id="UP000789572">
    <property type="component" value="Unassembled WGS sequence"/>
</dbReference>
<dbReference type="GO" id="GO:0034080">
    <property type="term" value="P:CENP-A containing chromatin assembly"/>
    <property type="evidence" value="ECO:0007669"/>
    <property type="project" value="TreeGrafter"/>
</dbReference>
<dbReference type="SUPFAM" id="SSF48452">
    <property type="entry name" value="TPR-like"/>
    <property type="match status" value="1"/>
</dbReference>
<evidence type="ECO:0000256" key="6">
    <source>
        <dbReference type="PROSITE-ProRule" id="PRU00339"/>
    </source>
</evidence>
<dbReference type="InterPro" id="IPR051730">
    <property type="entry name" value="NASP-like"/>
</dbReference>
<dbReference type="PANTHER" id="PTHR15081:SF1">
    <property type="entry name" value="NUCLEAR AUTOANTIGENIC SPERM PROTEIN"/>
    <property type="match status" value="1"/>
</dbReference>
<dbReference type="Gene3D" id="1.25.40.10">
    <property type="entry name" value="Tetratricopeptide repeat domain"/>
    <property type="match status" value="1"/>
</dbReference>
<evidence type="ECO:0000256" key="4">
    <source>
        <dbReference type="ARBA" id="ARBA00022803"/>
    </source>
</evidence>
<dbReference type="GO" id="GO:0042393">
    <property type="term" value="F:histone binding"/>
    <property type="evidence" value="ECO:0007669"/>
    <property type="project" value="TreeGrafter"/>
</dbReference>
<dbReference type="Pfam" id="PF10516">
    <property type="entry name" value="SHNi-TPR"/>
    <property type="match status" value="1"/>
</dbReference>
<dbReference type="GO" id="GO:0006335">
    <property type="term" value="P:DNA replication-dependent chromatin assembly"/>
    <property type="evidence" value="ECO:0007669"/>
    <property type="project" value="TreeGrafter"/>
</dbReference>
<organism evidence="9 10">
    <name type="scientific">Paraglomus occultum</name>
    <dbReference type="NCBI Taxonomy" id="144539"/>
    <lineage>
        <taxon>Eukaryota</taxon>
        <taxon>Fungi</taxon>
        <taxon>Fungi incertae sedis</taxon>
        <taxon>Mucoromycota</taxon>
        <taxon>Glomeromycotina</taxon>
        <taxon>Glomeromycetes</taxon>
        <taxon>Paraglomerales</taxon>
        <taxon>Paraglomeraceae</taxon>
        <taxon>Paraglomus</taxon>
    </lineage>
</organism>
<evidence type="ECO:0000256" key="7">
    <source>
        <dbReference type="SAM" id="MobiDB-lite"/>
    </source>
</evidence>
<dbReference type="PROSITE" id="PS50005">
    <property type="entry name" value="TPR"/>
    <property type="match status" value="1"/>
</dbReference>
<keyword evidence="4 6" id="KW-0802">TPR repeat</keyword>
<dbReference type="PANTHER" id="PTHR15081">
    <property type="entry name" value="NUCLEAR AUTOANTIGENIC SPERM PROTEIN NASP -RELATED"/>
    <property type="match status" value="1"/>
</dbReference>
<feature type="compositionally biased region" description="Low complexity" evidence="7">
    <location>
        <begin position="1"/>
        <end position="21"/>
    </location>
</feature>
<proteinExistence type="inferred from homology"/>
<sequence length="229" mass="24870">MGDSSASSASASVALSTSAKAGQEDSTAANKTVLHTNEAEKSDRVESKSAETLVDEGMKAFALHEYETAVQKLGEASQLIGVSNGQNSREYADVLILYGRALLENSVAQNSVLDSKVLEKTSAVSEEQPSVNNQGLFFEGGATDNTQNDDDLSVAWEVLDIARIIYSKIEGYDAEIKLAEIYISLGDLSLENEALDQAVNDYREALNIKIRRLPADDRQLAEVYPLRFE</sequence>
<feature type="domain" description="Tetratricopeptide SHNi-TPR" evidence="8">
    <location>
        <begin position="179"/>
        <end position="214"/>
    </location>
</feature>
<feature type="compositionally biased region" description="Basic and acidic residues" evidence="7">
    <location>
        <begin position="37"/>
        <end position="49"/>
    </location>
</feature>
<feature type="region of interest" description="Disordered" evidence="7">
    <location>
        <begin position="1"/>
        <end position="50"/>
    </location>
</feature>
<keyword evidence="5" id="KW-0539">Nucleus</keyword>
<evidence type="ECO:0000256" key="5">
    <source>
        <dbReference type="ARBA" id="ARBA00023242"/>
    </source>
</evidence>
<reference evidence="9" key="1">
    <citation type="submission" date="2021-06" db="EMBL/GenBank/DDBJ databases">
        <authorList>
            <person name="Kallberg Y."/>
            <person name="Tangrot J."/>
            <person name="Rosling A."/>
        </authorList>
    </citation>
    <scope>NUCLEOTIDE SEQUENCE</scope>
    <source>
        <strain evidence="9">IA702</strain>
    </source>
</reference>
<evidence type="ECO:0000313" key="10">
    <source>
        <dbReference type="Proteomes" id="UP000789572"/>
    </source>
</evidence>
<keyword evidence="10" id="KW-1185">Reference proteome</keyword>
<evidence type="ECO:0000259" key="8">
    <source>
        <dbReference type="Pfam" id="PF10516"/>
    </source>
</evidence>
<keyword evidence="3" id="KW-0677">Repeat</keyword>
<evidence type="ECO:0000256" key="1">
    <source>
        <dbReference type="ARBA" id="ARBA00004123"/>
    </source>
</evidence>
<feature type="repeat" description="TPR" evidence="6">
    <location>
        <begin position="179"/>
        <end position="212"/>
    </location>
</feature>
<comment type="similarity">
    <text evidence="2">Belongs to the NASP family.</text>
</comment>
<evidence type="ECO:0000256" key="3">
    <source>
        <dbReference type="ARBA" id="ARBA00022737"/>
    </source>
</evidence>
<feature type="compositionally biased region" description="Polar residues" evidence="7">
    <location>
        <begin position="24"/>
        <end position="35"/>
    </location>
</feature>
<comment type="subcellular location">
    <subcellularLocation>
        <location evidence="1">Nucleus</location>
    </subcellularLocation>
</comment>
<dbReference type="InterPro" id="IPR019544">
    <property type="entry name" value="Tetratricopeptide_SHNi-TPR_dom"/>
</dbReference>
<name>A0A9N9AV86_9GLOM</name>
<evidence type="ECO:0000313" key="9">
    <source>
        <dbReference type="EMBL" id="CAG8541362.1"/>
    </source>
</evidence>
<protein>
    <submittedName>
        <fullName evidence="9">10524_t:CDS:1</fullName>
    </submittedName>
</protein>
<dbReference type="InterPro" id="IPR019734">
    <property type="entry name" value="TPR_rpt"/>
</dbReference>
<dbReference type="EMBL" id="CAJVPJ010000599">
    <property type="protein sequence ID" value="CAG8541362.1"/>
    <property type="molecule type" value="Genomic_DNA"/>
</dbReference>
<evidence type="ECO:0000256" key="2">
    <source>
        <dbReference type="ARBA" id="ARBA00008402"/>
    </source>
</evidence>
<dbReference type="AlphaFoldDB" id="A0A9N9AV86"/>